<dbReference type="OrthoDB" id="2013972at2759"/>
<sequence>MKYSNVLGRPFASQSAIYDLPADVQEHNRLNLQHDLLKVLVDGLYVPPDLVKTALDPTQRGKKCSVMDVGTGSGIWAIEMAKEFPSADVVGMDLVNPANVTETPPNCRFEIGDANLDWGRYAGAFDVVHMRSVASGVWDFKTLLHNVAQTLRPQGVILLVSPSARIYSETKESLNGRDQDAPGWSAFAALNEASGQATS</sequence>
<dbReference type="EMBL" id="KN822966">
    <property type="protein sequence ID" value="KIO31030.1"/>
    <property type="molecule type" value="Genomic_DNA"/>
</dbReference>
<dbReference type="AlphaFoldDB" id="A0A0C3QH01"/>
<organism evidence="1 2">
    <name type="scientific">Tulasnella calospora MUT 4182</name>
    <dbReference type="NCBI Taxonomy" id="1051891"/>
    <lineage>
        <taxon>Eukaryota</taxon>
        <taxon>Fungi</taxon>
        <taxon>Dikarya</taxon>
        <taxon>Basidiomycota</taxon>
        <taxon>Agaricomycotina</taxon>
        <taxon>Agaricomycetes</taxon>
        <taxon>Cantharellales</taxon>
        <taxon>Tulasnellaceae</taxon>
        <taxon>Tulasnella</taxon>
    </lineage>
</organism>
<name>A0A0C3QH01_9AGAM</name>
<evidence type="ECO:0000313" key="1">
    <source>
        <dbReference type="EMBL" id="KIO31030.1"/>
    </source>
</evidence>
<dbReference type="GO" id="GO:0008168">
    <property type="term" value="F:methyltransferase activity"/>
    <property type="evidence" value="ECO:0007669"/>
    <property type="project" value="TreeGrafter"/>
</dbReference>
<dbReference type="CDD" id="cd02440">
    <property type="entry name" value="AdoMet_MTases"/>
    <property type="match status" value="1"/>
</dbReference>
<gene>
    <name evidence="1" type="ORF">M407DRAFT_68389</name>
</gene>
<proteinExistence type="predicted"/>
<dbReference type="Gene3D" id="3.40.50.150">
    <property type="entry name" value="Vaccinia Virus protein VP39"/>
    <property type="match status" value="1"/>
</dbReference>
<accession>A0A0C3QH01</accession>
<reference evidence="2" key="2">
    <citation type="submission" date="2015-01" db="EMBL/GenBank/DDBJ databases">
        <title>Evolutionary Origins and Diversification of the Mycorrhizal Mutualists.</title>
        <authorList>
            <consortium name="DOE Joint Genome Institute"/>
            <consortium name="Mycorrhizal Genomics Consortium"/>
            <person name="Kohler A."/>
            <person name="Kuo A."/>
            <person name="Nagy L.G."/>
            <person name="Floudas D."/>
            <person name="Copeland A."/>
            <person name="Barry K.W."/>
            <person name="Cichocki N."/>
            <person name="Veneault-Fourrey C."/>
            <person name="LaButti K."/>
            <person name="Lindquist E.A."/>
            <person name="Lipzen A."/>
            <person name="Lundell T."/>
            <person name="Morin E."/>
            <person name="Murat C."/>
            <person name="Riley R."/>
            <person name="Ohm R."/>
            <person name="Sun H."/>
            <person name="Tunlid A."/>
            <person name="Henrissat B."/>
            <person name="Grigoriev I.V."/>
            <person name="Hibbett D.S."/>
            <person name="Martin F."/>
        </authorList>
    </citation>
    <scope>NUCLEOTIDE SEQUENCE [LARGE SCALE GENOMIC DNA]</scope>
    <source>
        <strain evidence="2">MUT 4182</strain>
    </source>
</reference>
<evidence type="ECO:0000313" key="2">
    <source>
        <dbReference type="Proteomes" id="UP000054248"/>
    </source>
</evidence>
<dbReference type="InterPro" id="IPR029063">
    <property type="entry name" value="SAM-dependent_MTases_sf"/>
</dbReference>
<dbReference type="PANTHER" id="PTHR43591">
    <property type="entry name" value="METHYLTRANSFERASE"/>
    <property type="match status" value="1"/>
</dbReference>
<dbReference type="STRING" id="1051891.A0A0C3QH01"/>
<dbReference type="Pfam" id="PF13489">
    <property type="entry name" value="Methyltransf_23"/>
    <property type="match status" value="1"/>
</dbReference>
<dbReference type="Proteomes" id="UP000054248">
    <property type="component" value="Unassembled WGS sequence"/>
</dbReference>
<protein>
    <recommendedName>
        <fullName evidence="3">Methyltransferase domain-containing protein</fullName>
    </recommendedName>
</protein>
<reference evidence="1 2" key="1">
    <citation type="submission" date="2014-04" db="EMBL/GenBank/DDBJ databases">
        <authorList>
            <consortium name="DOE Joint Genome Institute"/>
            <person name="Kuo A."/>
            <person name="Girlanda M."/>
            <person name="Perotto S."/>
            <person name="Kohler A."/>
            <person name="Nagy L.G."/>
            <person name="Floudas D."/>
            <person name="Copeland A."/>
            <person name="Barry K.W."/>
            <person name="Cichocki N."/>
            <person name="Veneault-Fourrey C."/>
            <person name="LaButti K."/>
            <person name="Lindquist E.A."/>
            <person name="Lipzen A."/>
            <person name="Lundell T."/>
            <person name="Morin E."/>
            <person name="Murat C."/>
            <person name="Sun H."/>
            <person name="Tunlid A."/>
            <person name="Henrissat B."/>
            <person name="Grigoriev I.V."/>
            <person name="Hibbett D.S."/>
            <person name="Martin F."/>
            <person name="Nordberg H.P."/>
            <person name="Cantor M.N."/>
            <person name="Hua S.X."/>
        </authorList>
    </citation>
    <scope>NUCLEOTIDE SEQUENCE [LARGE SCALE GENOMIC DNA]</scope>
    <source>
        <strain evidence="1 2">MUT 4182</strain>
    </source>
</reference>
<keyword evidence="2" id="KW-1185">Reference proteome</keyword>
<dbReference type="SUPFAM" id="SSF53335">
    <property type="entry name" value="S-adenosyl-L-methionine-dependent methyltransferases"/>
    <property type="match status" value="1"/>
</dbReference>
<evidence type="ECO:0008006" key="3">
    <source>
        <dbReference type="Google" id="ProtNLM"/>
    </source>
</evidence>
<dbReference type="HOGENOM" id="CLU_093259_2_1_1"/>
<dbReference type="PANTHER" id="PTHR43591:SF24">
    <property type="entry name" value="2-METHOXY-6-POLYPRENYL-1,4-BENZOQUINOL METHYLASE, MITOCHONDRIAL"/>
    <property type="match status" value="1"/>
</dbReference>